<accession>A0A0D2MEL0</accession>
<dbReference type="Gene3D" id="1.20.1280.50">
    <property type="match status" value="1"/>
</dbReference>
<dbReference type="Proteomes" id="UP000054270">
    <property type="component" value="Unassembled WGS sequence"/>
</dbReference>
<reference evidence="2" key="1">
    <citation type="submission" date="2014-04" db="EMBL/GenBank/DDBJ databases">
        <title>Evolutionary Origins and Diversification of the Mycorrhizal Mutualists.</title>
        <authorList>
            <consortium name="DOE Joint Genome Institute"/>
            <consortium name="Mycorrhizal Genomics Consortium"/>
            <person name="Kohler A."/>
            <person name="Kuo A."/>
            <person name="Nagy L.G."/>
            <person name="Floudas D."/>
            <person name="Copeland A."/>
            <person name="Barry K.W."/>
            <person name="Cichocki N."/>
            <person name="Veneault-Fourrey C."/>
            <person name="LaButti K."/>
            <person name="Lindquist E.A."/>
            <person name="Lipzen A."/>
            <person name="Lundell T."/>
            <person name="Morin E."/>
            <person name="Murat C."/>
            <person name="Riley R."/>
            <person name="Ohm R."/>
            <person name="Sun H."/>
            <person name="Tunlid A."/>
            <person name="Henrissat B."/>
            <person name="Grigoriev I.V."/>
            <person name="Hibbett D.S."/>
            <person name="Martin F."/>
        </authorList>
    </citation>
    <scope>NUCLEOTIDE SEQUENCE [LARGE SCALE GENOMIC DNA]</scope>
    <source>
        <strain evidence="2">FD-334 SS-4</strain>
    </source>
</reference>
<proteinExistence type="predicted"/>
<evidence type="ECO:0000313" key="1">
    <source>
        <dbReference type="EMBL" id="KJA22038.1"/>
    </source>
</evidence>
<protein>
    <submittedName>
        <fullName evidence="1">Uncharacterized protein</fullName>
    </submittedName>
</protein>
<sequence length="537" mass="60346">MYSRTHELPAELWREIFQCSGQFRDPFERRAFLITTLAVCSTWRSIALQTPSLWSTIVLNHTVTRTRTNERLDRQLAGLDLIEHFLKNSGKSTLNIYIQLITSNREKTPTSSSCNLSLSTPGLQEGAKSSVLGLATVLAPHAARFQRFHILSTRFSPVRELLSAFPQVPMPCLEELHIDRVQSPYSQLHFDCPRTCPESLAFLNIDLNTGLATQECFHNCFPVLKSVALSFVPILPPVFTPGHLTTLKMTLPHLELTEELRTLLTANSHCLENLSFMFTHINPFQAREPFGPVSSEQVVLLLSVNKLSLSYVDPDMLLPLISFLRFPGVTNLRIANIEKEASHSTQHLFSALSECLFFKQLEELDLENIFSASVHPHTGPSTHFSPGPSVSPRHPYSILAQLTSIESLTISHFDQRVLFYLNSPSALVSRYGELQMPTPLSRLTNLQLVPAGDPPSLDNILWFLKDRAERGRALPVLRELRISGPSIWAHDLTSIDISTLARRMVLVPACDQLRLRSGGIWDEGIYRQPGIEIFSAL</sequence>
<dbReference type="AlphaFoldDB" id="A0A0D2MEL0"/>
<dbReference type="STRING" id="945553.A0A0D2MEL0"/>
<dbReference type="OrthoDB" id="2269034at2759"/>
<dbReference type="OMA" id="SWECHRT"/>
<keyword evidence="2" id="KW-1185">Reference proteome</keyword>
<dbReference type="EMBL" id="KN817553">
    <property type="protein sequence ID" value="KJA22038.1"/>
    <property type="molecule type" value="Genomic_DNA"/>
</dbReference>
<organism evidence="1 2">
    <name type="scientific">Hypholoma sublateritium (strain FD-334 SS-4)</name>
    <dbReference type="NCBI Taxonomy" id="945553"/>
    <lineage>
        <taxon>Eukaryota</taxon>
        <taxon>Fungi</taxon>
        <taxon>Dikarya</taxon>
        <taxon>Basidiomycota</taxon>
        <taxon>Agaricomycotina</taxon>
        <taxon>Agaricomycetes</taxon>
        <taxon>Agaricomycetidae</taxon>
        <taxon>Agaricales</taxon>
        <taxon>Agaricineae</taxon>
        <taxon>Strophariaceae</taxon>
        <taxon>Hypholoma</taxon>
    </lineage>
</organism>
<name>A0A0D2MEL0_HYPSF</name>
<gene>
    <name evidence="1" type="ORF">HYPSUDRAFT_67343</name>
</gene>
<evidence type="ECO:0000313" key="2">
    <source>
        <dbReference type="Proteomes" id="UP000054270"/>
    </source>
</evidence>